<keyword evidence="3" id="KW-1185">Reference proteome</keyword>
<sequence length="127" mass="14734">MQSIRDLGLFVDGQMIANEWIDHSNVTTDLQQTSRFVGERSKLEWQTNLEDHQCICRASSAETNHCKWSQQMAWPPQPRSASGLGREASAGRRQAEAEPQRANQGQRRRQGDEEEELIPGYWHFWHE</sequence>
<comment type="caution">
    <text evidence="2">The sequence shown here is derived from an EMBL/GenBank/DDBJ whole genome shotgun (WGS) entry which is preliminary data.</text>
</comment>
<dbReference type="Proteomes" id="UP000243975">
    <property type="component" value="Unassembled WGS sequence"/>
</dbReference>
<feature type="compositionally biased region" description="Basic and acidic residues" evidence="1">
    <location>
        <begin position="89"/>
        <end position="99"/>
    </location>
</feature>
<reference evidence="2 3" key="1">
    <citation type="journal article" date="2016" name="Sci. Rep.">
        <title>The genome sequence of the outbreeding globe artichoke constructed de novo incorporating a phase-aware low-pass sequencing strategy of F1 progeny.</title>
        <authorList>
            <person name="Scaglione D."/>
            <person name="Reyes-Chin-Wo S."/>
            <person name="Acquadro A."/>
            <person name="Froenicke L."/>
            <person name="Portis E."/>
            <person name="Beitel C."/>
            <person name="Tirone M."/>
            <person name="Mauro R."/>
            <person name="Lo Monaco A."/>
            <person name="Mauromicale G."/>
            <person name="Faccioli P."/>
            <person name="Cattivelli L."/>
            <person name="Rieseberg L."/>
            <person name="Michelmore R."/>
            <person name="Lanteri S."/>
        </authorList>
    </citation>
    <scope>NUCLEOTIDE SEQUENCE [LARGE SCALE GENOMIC DNA]</scope>
    <source>
        <strain evidence="2">2C</strain>
    </source>
</reference>
<dbReference type="EMBL" id="LEKV01001091">
    <property type="protein sequence ID" value="KVI08766.1"/>
    <property type="molecule type" value="Genomic_DNA"/>
</dbReference>
<protein>
    <submittedName>
        <fullName evidence="2">Uncharacterized protein</fullName>
    </submittedName>
</protein>
<dbReference type="AlphaFoldDB" id="A0A103YGN6"/>
<gene>
    <name evidence="2" type="ORF">Ccrd_012883</name>
</gene>
<dbReference type="Gramene" id="KVI08766">
    <property type="protein sequence ID" value="KVI08766"/>
    <property type="gene ID" value="Ccrd_012883"/>
</dbReference>
<evidence type="ECO:0000313" key="3">
    <source>
        <dbReference type="Proteomes" id="UP000243975"/>
    </source>
</evidence>
<proteinExistence type="predicted"/>
<name>A0A103YGN6_CYNCS</name>
<accession>A0A103YGN6</accession>
<evidence type="ECO:0000313" key="2">
    <source>
        <dbReference type="EMBL" id="KVI08766.1"/>
    </source>
</evidence>
<feature type="region of interest" description="Disordered" evidence="1">
    <location>
        <begin position="70"/>
        <end position="119"/>
    </location>
</feature>
<organism evidence="2 3">
    <name type="scientific">Cynara cardunculus var. scolymus</name>
    <name type="common">Globe artichoke</name>
    <name type="synonym">Cynara scolymus</name>
    <dbReference type="NCBI Taxonomy" id="59895"/>
    <lineage>
        <taxon>Eukaryota</taxon>
        <taxon>Viridiplantae</taxon>
        <taxon>Streptophyta</taxon>
        <taxon>Embryophyta</taxon>
        <taxon>Tracheophyta</taxon>
        <taxon>Spermatophyta</taxon>
        <taxon>Magnoliopsida</taxon>
        <taxon>eudicotyledons</taxon>
        <taxon>Gunneridae</taxon>
        <taxon>Pentapetalae</taxon>
        <taxon>asterids</taxon>
        <taxon>campanulids</taxon>
        <taxon>Asterales</taxon>
        <taxon>Asteraceae</taxon>
        <taxon>Carduoideae</taxon>
        <taxon>Cardueae</taxon>
        <taxon>Carduinae</taxon>
        <taxon>Cynara</taxon>
    </lineage>
</organism>
<evidence type="ECO:0000256" key="1">
    <source>
        <dbReference type="SAM" id="MobiDB-lite"/>
    </source>
</evidence>